<dbReference type="EMBL" id="NAJO01000008">
    <property type="protein sequence ID" value="OQO10479.1"/>
    <property type="molecule type" value="Genomic_DNA"/>
</dbReference>
<comment type="caution">
    <text evidence="1">The sequence shown here is derived from an EMBL/GenBank/DDBJ whole genome shotgun (WGS) entry which is preliminary data.</text>
</comment>
<sequence>MAAVEVLTLPELLENILGHLDMKTLLLSQRVNTHFKLVIQSSKDLQEKLYFRPKSATKTKCITEVTLNPLLTKPYTRGRFIKSLSRDEWRFAIDPFRLPQDASGQRMYLCSHAMTLRNAELIGEDCMTYTAHGPIALEGDNASAVWKEKYACGSGVGKYSTVWDDDEFTPYESETLEVFIHKTMEVSTRRHELHPSLAPFIGFDWETSNRLAPAACR</sequence>
<dbReference type="OrthoDB" id="3800738at2759"/>
<dbReference type="SUPFAM" id="SSF81383">
    <property type="entry name" value="F-box domain"/>
    <property type="match status" value="1"/>
</dbReference>
<gene>
    <name evidence="1" type="ORF">B0A48_03776</name>
</gene>
<proteinExistence type="predicted"/>
<protein>
    <recommendedName>
        <fullName evidence="3">F-box domain-containing protein</fullName>
    </recommendedName>
</protein>
<dbReference type="STRING" id="1507870.A0A1V8TGH4"/>
<evidence type="ECO:0000313" key="1">
    <source>
        <dbReference type="EMBL" id="OQO10479.1"/>
    </source>
</evidence>
<dbReference type="InterPro" id="IPR036047">
    <property type="entry name" value="F-box-like_dom_sf"/>
</dbReference>
<keyword evidence="2" id="KW-1185">Reference proteome</keyword>
<evidence type="ECO:0000313" key="2">
    <source>
        <dbReference type="Proteomes" id="UP000192596"/>
    </source>
</evidence>
<dbReference type="InParanoid" id="A0A1V8TGH4"/>
<evidence type="ECO:0008006" key="3">
    <source>
        <dbReference type="Google" id="ProtNLM"/>
    </source>
</evidence>
<organism evidence="1 2">
    <name type="scientific">Cryoendolithus antarcticus</name>
    <dbReference type="NCBI Taxonomy" id="1507870"/>
    <lineage>
        <taxon>Eukaryota</taxon>
        <taxon>Fungi</taxon>
        <taxon>Dikarya</taxon>
        <taxon>Ascomycota</taxon>
        <taxon>Pezizomycotina</taxon>
        <taxon>Dothideomycetes</taxon>
        <taxon>Dothideomycetidae</taxon>
        <taxon>Cladosporiales</taxon>
        <taxon>Cladosporiaceae</taxon>
        <taxon>Cryoendolithus</taxon>
    </lineage>
</organism>
<name>A0A1V8TGH4_9PEZI</name>
<dbReference type="AlphaFoldDB" id="A0A1V8TGH4"/>
<reference evidence="2" key="1">
    <citation type="submission" date="2017-03" db="EMBL/GenBank/DDBJ databases">
        <title>Genomes of endolithic fungi from Antarctica.</title>
        <authorList>
            <person name="Coleine C."/>
            <person name="Masonjones S."/>
            <person name="Stajich J.E."/>
        </authorList>
    </citation>
    <scope>NUCLEOTIDE SEQUENCE [LARGE SCALE GENOMIC DNA]</scope>
    <source>
        <strain evidence="2">CCFEE 5527</strain>
    </source>
</reference>
<accession>A0A1V8TGH4</accession>
<dbReference type="Proteomes" id="UP000192596">
    <property type="component" value="Unassembled WGS sequence"/>
</dbReference>